<gene>
    <name evidence="1" type="ORF">G7Y89_g10324</name>
</gene>
<dbReference type="AlphaFoldDB" id="A0A8H4RFS1"/>
<organism evidence="1 2">
    <name type="scientific">Cudoniella acicularis</name>
    <dbReference type="NCBI Taxonomy" id="354080"/>
    <lineage>
        <taxon>Eukaryota</taxon>
        <taxon>Fungi</taxon>
        <taxon>Dikarya</taxon>
        <taxon>Ascomycota</taxon>
        <taxon>Pezizomycotina</taxon>
        <taxon>Leotiomycetes</taxon>
        <taxon>Helotiales</taxon>
        <taxon>Tricladiaceae</taxon>
        <taxon>Cudoniella</taxon>
    </lineage>
</organism>
<proteinExistence type="predicted"/>
<protein>
    <submittedName>
        <fullName evidence="1">Uncharacterized protein</fullName>
    </submittedName>
</protein>
<comment type="caution">
    <text evidence="1">The sequence shown here is derived from an EMBL/GenBank/DDBJ whole genome shotgun (WGS) entry which is preliminary data.</text>
</comment>
<dbReference type="Proteomes" id="UP000566819">
    <property type="component" value="Unassembled WGS sequence"/>
</dbReference>
<keyword evidence="2" id="KW-1185">Reference proteome</keyword>
<dbReference type="EMBL" id="JAAMPI010000903">
    <property type="protein sequence ID" value="KAF4627831.1"/>
    <property type="molecule type" value="Genomic_DNA"/>
</dbReference>
<reference evidence="1 2" key="1">
    <citation type="submission" date="2020-03" db="EMBL/GenBank/DDBJ databases">
        <title>Draft Genome Sequence of Cudoniella acicularis.</title>
        <authorList>
            <person name="Buettner E."/>
            <person name="Kellner H."/>
        </authorList>
    </citation>
    <scope>NUCLEOTIDE SEQUENCE [LARGE SCALE GENOMIC DNA]</scope>
    <source>
        <strain evidence="1 2">DSM 108380</strain>
    </source>
</reference>
<evidence type="ECO:0000313" key="1">
    <source>
        <dbReference type="EMBL" id="KAF4627831.1"/>
    </source>
</evidence>
<evidence type="ECO:0000313" key="2">
    <source>
        <dbReference type="Proteomes" id="UP000566819"/>
    </source>
</evidence>
<dbReference type="OrthoDB" id="3440068at2759"/>
<name>A0A8H4RFS1_9HELO</name>
<sequence length="268" mass="30150">MLEHHHKHRFLTAASYVDLDDVYSVRWEDLHVYAKKQEPNGALFRLDKESFTYVWERMNRCVGLEAMETWVPTKQLREDFARRYIRVRDGEQNTSTRVKRRETTATTTTGAYDEIYSFILVLLRLVPTIVPIVVRALFNQLRHSAGPAATALSGGGTTTTTATGPDDVLELLLPQVLTRTHVGAVTPEGTTTREGIHAATGTYVLYLTVWPLFCRSVRQSQGARSRGLLDLVPAVLGVFFFLRRLSWSPREASRRDVVANPSGCVDGT</sequence>
<accession>A0A8H4RFS1</accession>